<dbReference type="Proteomes" id="UP001597055">
    <property type="component" value="Unassembled WGS sequence"/>
</dbReference>
<accession>A0ABW3AFH8</accession>
<dbReference type="Gene3D" id="1.25.40.340">
    <property type="match status" value="1"/>
</dbReference>
<dbReference type="InterPro" id="IPR004006">
    <property type="entry name" value="DhaK_dom"/>
</dbReference>
<organism evidence="8 9">
    <name type="scientific">Microbacterium insulae</name>
    <dbReference type="NCBI Taxonomy" id="483014"/>
    <lineage>
        <taxon>Bacteria</taxon>
        <taxon>Bacillati</taxon>
        <taxon>Actinomycetota</taxon>
        <taxon>Actinomycetes</taxon>
        <taxon>Micrococcales</taxon>
        <taxon>Microbacteriaceae</taxon>
        <taxon>Microbacterium</taxon>
    </lineage>
</organism>
<dbReference type="PROSITE" id="PS51481">
    <property type="entry name" value="DHAK"/>
    <property type="match status" value="1"/>
</dbReference>
<keyword evidence="3 8" id="KW-0418">Kinase</keyword>
<dbReference type="InterPro" id="IPR036117">
    <property type="entry name" value="DhaL_dom_sf"/>
</dbReference>
<keyword evidence="9" id="KW-1185">Reference proteome</keyword>
<dbReference type="SUPFAM" id="SSF82549">
    <property type="entry name" value="DAK1/DegV-like"/>
    <property type="match status" value="1"/>
</dbReference>
<dbReference type="PANTHER" id="PTHR28629">
    <property type="entry name" value="TRIOKINASE/FMN CYCLASE"/>
    <property type="match status" value="1"/>
</dbReference>
<evidence type="ECO:0000256" key="5">
    <source>
        <dbReference type="SAM" id="MobiDB-lite"/>
    </source>
</evidence>
<dbReference type="InterPro" id="IPR004007">
    <property type="entry name" value="DhaL_dom"/>
</dbReference>
<comment type="caution">
    <text evidence="8">The sequence shown here is derived from an EMBL/GenBank/DDBJ whole genome shotgun (WGS) entry which is preliminary data.</text>
</comment>
<dbReference type="Pfam" id="PF02734">
    <property type="entry name" value="Dak2"/>
    <property type="match status" value="1"/>
</dbReference>
<feature type="region of interest" description="Disordered" evidence="5">
    <location>
        <begin position="331"/>
        <end position="367"/>
    </location>
</feature>
<reference evidence="9" key="1">
    <citation type="journal article" date="2019" name="Int. J. Syst. Evol. Microbiol.">
        <title>The Global Catalogue of Microorganisms (GCM) 10K type strain sequencing project: providing services to taxonomists for standard genome sequencing and annotation.</title>
        <authorList>
            <consortium name="The Broad Institute Genomics Platform"/>
            <consortium name="The Broad Institute Genome Sequencing Center for Infectious Disease"/>
            <person name="Wu L."/>
            <person name="Ma J."/>
        </authorList>
    </citation>
    <scope>NUCLEOTIDE SEQUENCE [LARGE SCALE GENOMIC DNA]</scope>
    <source>
        <strain evidence="9">CCUG 54523</strain>
    </source>
</reference>
<dbReference type="Gene3D" id="3.30.1180.20">
    <property type="entry name" value="Dihydroxyacetone kinase, domain 2"/>
    <property type="match status" value="1"/>
</dbReference>
<dbReference type="Pfam" id="PF02733">
    <property type="entry name" value="Dak1"/>
    <property type="match status" value="1"/>
</dbReference>
<evidence type="ECO:0000259" key="6">
    <source>
        <dbReference type="PROSITE" id="PS51480"/>
    </source>
</evidence>
<dbReference type="RefSeq" id="WP_204980758.1">
    <property type="nucleotide sequence ID" value="NZ_JBHTII010000001.1"/>
</dbReference>
<feature type="compositionally biased region" description="Pro residues" evidence="5">
    <location>
        <begin position="349"/>
        <end position="366"/>
    </location>
</feature>
<dbReference type="SUPFAM" id="SSF101473">
    <property type="entry name" value="DhaL-like"/>
    <property type="match status" value="1"/>
</dbReference>
<evidence type="ECO:0000313" key="8">
    <source>
        <dbReference type="EMBL" id="MFD0789627.1"/>
    </source>
</evidence>
<sequence>MTRIVTDADRFVPDALRGFALAHAEEVRLVDGGVVRAQPLAPGRTAVLIGGGSGHYPAFAGYVGQGMAAGAVCGNVFTSPSTGQALRVAEAADAGGGILFTFGQYAGDVLHFGEAQRRLRERGIDTRTVLITDDVASAPAGEEDRRRGIAGIVCVFHVAGAAAERGDGIDEVERLARRANERTRTHGVAFAGCTLPGADHPLFEVPEGSMSVGLGIHGEPGVRDEPLQDAAQLAQTLLGPLLAERPDGADRAVVLVNGLGTVKYEDLFALFGHVSDLLAQQGVAVVEPVCGELVTSLDMSGVSLTTMWLDDELEALWRAAAAAPAFRKGAPLPPSSTVAAEPVASEPRPAAPEPGPASDPGPPAPAVVPAESRVAAAVALRLFAAARDAIDAESGRLGDLDAIAGDGDHGVGMLRGIAAATAAADGAGDAAGIEAVLEAAADAWAETAGGTSGALWGAGLQALGASLGAAGSLGPAALAAAIRAARERVQSLGGAELGDKTMLDAIVPFEVAFADAVDAGHDVRDALAAGAVAARAAADATAALSPRLGRARPLAARSIGHPDPGAVSFTVVIDAVERRLGED</sequence>
<evidence type="ECO:0000313" key="9">
    <source>
        <dbReference type="Proteomes" id="UP001597055"/>
    </source>
</evidence>
<evidence type="ECO:0000256" key="3">
    <source>
        <dbReference type="ARBA" id="ARBA00022777"/>
    </source>
</evidence>
<feature type="domain" description="DhaL" evidence="6">
    <location>
        <begin position="377"/>
        <end position="578"/>
    </location>
</feature>
<evidence type="ECO:0000256" key="1">
    <source>
        <dbReference type="ARBA" id="ARBA00022679"/>
    </source>
</evidence>
<dbReference type="Gene3D" id="3.40.50.10440">
    <property type="entry name" value="Dihydroxyacetone kinase, domain 1"/>
    <property type="match status" value="1"/>
</dbReference>
<feature type="domain" description="DhaK" evidence="7">
    <location>
        <begin position="7"/>
        <end position="326"/>
    </location>
</feature>
<dbReference type="SMART" id="SM01120">
    <property type="entry name" value="Dak2"/>
    <property type="match status" value="1"/>
</dbReference>
<protein>
    <submittedName>
        <fullName evidence="8">Dihydroxyacetone kinase family protein</fullName>
    </submittedName>
</protein>
<keyword evidence="1" id="KW-0808">Transferase</keyword>
<evidence type="ECO:0000259" key="7">
    <source>
        <dbReference type="PROSITE" id="PS51481"/>
    </source>
</evidence>
<dbReference type="GO" id="GO:0016301">
    <property type="term" value="F:kinase activity"/>
    <property type="evidence" value="ECO:0007669"/>
    <property type="project" value="UniProtKB-KW"/>
</dbReference>
<gene>
    <name evidence="8" type="ORF">ACFQ0P_04400</name>
</gene>
<keyword evidence="2" id="KW-0547">Nucleotide-binding</keyword>
<proteinExistence type="predicted"/>
<dbReference type="NCBIfam" id="NF011049">
    <property type="entry name" value="PRK14479.1"/>
    <property type="match status" value="1"/>
</dbReference>
<evidence type="ECO:0000256" key="2">
    <source>
        <dbReference type="ARBA" id="ARBA00022741"/>
    </source>
</evidence>
<name>A0ABW3AFH8_9MICO</name>
<keyword evidence="4" id="KW-0067">ATP-binding</keyword>
<dbReference type="InterPro" id="IPR050861">
    <property type="entry name" value="Dihydroxyacetone_Kinase"/>
</dbReference>
<feature type="compositionally biased region" description="Low complexity" evidence="5">
    <location>
        <begin position="339"/>
        <end position="348"/>
    </location>
</feature>
<dbReference type="PANTHER" id="PTHR28629:SF4">
    <property type="entry name" value="TRIOKINASE_FMN CYCLASE"/>
    <property type="match status" value="1"/>
</dbReference>
<dbReference type="PROSITE" id="PS51480">
    <property type="entry name" value="DHAL"/>
    <property type="match status" value="1"/>
</dbReference>
<dbReference type="EMBL" id="JBHTII010000001">
    <property type="protein sequence ID" value="MFD0789627.1"/>
    <property type="molecule type" value="Genomic_DNA"/>
</dbReference>
<evidence type="ECO:0000256" key="4">
    <source>
        <dbReference type="ARBA" id="ARBA00022840"/>
    </source>
</evidence>